<protein>
    <submittedName>
        <fullName evidence="1">Uncharacterized protein</fullName>
    </submittedName>
</protein>
<evidence type="ECO:0000313" key="1">
    <source>
        <dbReference type="EMBL" id="MCW1147022.1"/>
    </source>
</evidence>
<evidence type="ECO:0000313" key="2">
    <source>
        <dbReference type="Proteomes" id="UP001165677"/>
    </source>
</evidence>
<gene>
    <name evidence="1" type="ORF">OJ995_02140</name>
</gene>
<sequence length="93" mass="10201">MLVGSFTFASNVTINTKTKLEKTEQITAKIEKSTSVILEDGVVLHSCTYAMYSNGEFLGYWTVSGMPDNVPCGSSSAMHYAIGSYNAYHEMFP</sequence>
<keyword evidence="2" id="KW-1185">Reference proteome</keyword>
<reference evidence="1" key="1">
    <citation type="submission" date="2022-10" db="EMBL/GenBank/DDBJ databases">
        <title>Flavobacterium sp. nov., a bacterium isolated from lake sediment.</title>
        <authorList>
            <person name="Qu J.-H."/>
        </authorList>
    </citation>
    <scope>NUCLEOTIDE SEQUENCE</scope>
    <source>
        <strain evidence="1">TH16-21</strain>
    </source>
</reference>
<comment type="caution">
    <text evidence="1">The sequence shown here is derived from an EMBL/GenBank/DDBJ whole genome shotgun (WGS) entry which is preliminary data.</text>
</comment>
<accession>A0ABT3EEN9</accession>
<dbReference type="Proteomes" id="UP001165677">
    <property type="component" value="Unassembled WGS sequence"/>
</dbReference>
<organism evidence="1 2">
    <name type="scientific">Flavobacterium lacisediminis</name>
    <dbReference type="NCBI Taxonomy" id="2989705"/>
    <lineage>
        <taxon>Bacteria</taxon>
        <taxon>Pseudomonadati</taxon>
        <taxon>Bacteroidota</taxon>
        <taxon>Flavobacteriia</taxon>
        <taxon>Flavobacteriales</taxon>
        <taxon>Flavobacteriaceae</taxon>
        <taxon>Flavobacterium</taxon>
    </lineage>
</organism>
<name>A0ABT3EEN9_9FLAO</name>
<proteinExistence type="predicted"/>
<dbReference type="RefSeq" id="WP_264367934.1">
    <property type="nucleotide sequence ID" value="NZ_JAPCIO010000001.1"/>
</dbReference>
<dbReference type="EMBL" id="JAPCIO010000001">
    <property type="protein sequence ID" value="MCW1147022.1"/>
    <property type="molecule type" value="Genomic_DNA"/>
</dbReference>